<dbReference type="InterPro" id="IPR051919">
    <property type="entry name" value="W-dependent_AOR"/>
</dbReference>
<protein>
    <recommendedName>
        <fullName evidence="7">Aldehyde ferredoxin oxidoreductase N-terminal domain-containing protein</fullName>
    </recommendedName>
</protein>
<dbReference type="AlphaFoldDB" id="X0UC96"/>
<dbReference type="Pfam" id="PF01314">
    <property type="entry name" value="AFOR_C"/>
    <property type="match status" value="1"/>
</dbReference>
<dbReference type="GO" id="GO:0009055">
    <property type="term" value="F:electron transfer activity"/>
    <property type="evidence" value="ECO:0007669"/>
    <property type="project" value="InterPro"/>
</dbReference>
<name>X0UC96_9ZZZZ</name>
<dbReference type="Pfam" id="PF02730">
    <property type="entry name" value="AFOR_N"/>
    <property type="match status" value="1"/>
</dbReference>
<feature type="domain" description="Aldehyde ferredoxin oxidoreductase N-terminal" evidence="7">
    <location>
        <begin position="1"/>
        <end position="108"/>
    </location>
</feature>
<dbReference type="PANTHER" id="PTHR30038">
    <property type="entry name" value="ALDEHYDE FERREDOXIN OXIDOREDUCTASE"/>
    <property type="match status" value="1"/>
</dbReference>
<evidence type="ECO:0000256" key="3">
    <source>
        <dbReference type="ARBA" id="ARBA00022485"/>
    </source>
</evidence>
<reference evidence="8" key="1">
    <citation type="journal article" date="2014" name="Front. Microbiol.">
        <title>High frequency of phylogenetically diverse reductive dehalogenase-homologous genes in deep subseafloor sedimentary metagenomes.</title>
        <authorList>
            <person name="Kawai M."/>
            <person name="Futagami T."/>
            <person name="Toyoda A."/>
            <person name="Takaki Y."/>
            <person name="Nishi S."/>
            <person name="Hori S."/>
            <person name="Arai W."/>
            <person name="Tsubouchi T."/>
            <person name="Morono Y."/>
            <person name="Uchiyama I."/>
            <person name="Ito T."/>
            <person name="Fujiyama A."/>
            <person name="Inagaki F."/>
            <person name="Takami H."/>
        </authorList>
    </citation>
    <scope>NUCLEOTIDE SEQUENCE</scope>
    <source>
        <strain evidence="8">Expedition CK06-06</strain>
    </source>
</reference>
<comment type="cofactor">
    <cofactor evidence="1">
        <name>[4Fe-4S] cluster</name>
        <dbReference type="ChEBI" id="CHEBI:49883"/>
    </cofactor>
</comment>
<keyword evidence="3" id="KW-0004">4Fe-4S</keyword>
<dbReference type="InterPro" id="IPR013983">
    <property type="entry name" value="Ald_Fedxn_OxRdtase_N"/>
</dbReference>
<dbReference type="InterPro" id="IPR001203">
    <property type="entry name" value="OxRdtase_Ald_Fedxn_C"/>
</dbReference>
<dbReference type="InterPro" id="IPR036021">
    <property type="entry name" value="Tungsten_al_ferr_oxy-like_C"/>
</dbReference>
<sequence length="270" mass="29977">PELRFAGFDHLVIKGKADGPVYLWIHDGEIEIRDASGIWGENIFDTQELVKDELGDPEVKVLCIGVAGEKLVRFANVMTGMKNAAGRTGMGAVMGSKNLKAIAVRGTMGLEIRFPEESLEYNRQLIEHIGSTKFAQIMQKWGTMFIYGVTNTTGLVRVRNFQLNQQIGGNIECEHIEKYSLGTEGCYGCIIHCRHKYQIKNGPYAGTYAEGPEYTSQGAFGMEVDCNNFETILVGNHLVNMYGVDTLEIGSMIAWAMELYEKGILTDEDT</sequence>
<dbReference type="SMART" id="SM00790">
    <property type="entry name" value="AFOR_N"/>
    <property type="match status" value="1"/>
</dbReference>
<evidence type="ECO:0000256" key="5">
    <source>
        <dbReference type="ARBA" id="ARBA00023004"/>
    </source>
</evidence>
<evidence type="ECO:0000313" key="8">
    <source>
        <dbReference type="EMBL" id="GAG03419.1"/>
    </source>
</evidence>
<evidence type="ECO:0000259" key="7">
    <source>
        <dbReference type="SMART" id="SM00790"/>
    </source>
</evidence>
<dbReference type="EMBL" id="BARS01022737">
    <property type="protein sequence ID" value="GAG03419.1"/>
    <property type="molecule type" value="Genomic_DNA"/>
</dbReference>
<feature type="non-terminal residue" evidence="8">
    <location>
        <position position="270"/>
    </location>
</feature>
<dbReference type="SUPFAM" id="SSF48310">
    <property type="entry name" value="Aldehyde ferredoxin oxidoreductase, C-terminal domains"/>
    <property type="match status" value="1"/>
</dbReference>
<comment type="caution">
    <text evidence="8">The sequence shown here is derived from an EMBL/GenBank/DDBJ whole genome shotgun (WGS) entry which is preliminary data.</text>
</comment>
<evidence type="ECO:0000256" key="2">
    <source>
        <dbReference type="ARBA" id="ARBA00011032"/>
    </source>
</evidence>
<organism evidence="8">
    <name type="scientific">marine sediment metagenome</name>
    <dbReference type="NCBI Taxonomy" id="412755"/>
    <lineage>
        <taxon>unclassified sequences</taxon>
        <taxon>metagenomes</taxon>
        <taxon>ecological metagenomes</taxon>
    </lineage>
</organism>
<dbReference type="GO" id="GO:0016625">
    <property type="term" value="F:oxidoreductase activity, acting on the aldehyde or oxo group of donors, iron-sulfur protein as acceptor"/>
    <property type="evidence" value="ECO:0007669"/>
    <property type="project" value="InterPro"/>
</dbReference>
<feature type="non-terminal residue" evidence="8">
    <location>
        <position position="1"/>
    </location>
</feature>
<accession>X0UC96</accession>
<dbReference type="PANTHER" id="PTHR30038:SF0">
    <property type="entry name" value="TUNGSTEN-CONTAINING ALDEHYDE FERREDOXIN OXIDOREDUCTASE"/>
    <property type="match status" value="1"/>
</dbReference>
<evidence type="ECO:0000256" key="1">
    <source>
        <dbReference type="ARBA" id="ARBA00001966"/>
    </source>
</evidence>
<dbReference type="GO" id="GO:0051539">
    <property type="term" value="F:4 iron, 4 sulfur cluster binding"/>
    <property type="evidence" value="ECO:0007669"/>
    <property type="project" value="UniProtKB-KW"/>
</dbReference>
<gene>
    <name evidence="8" type="ORF">S01H1_36302</name>
</gene>
<dbReference type="Gene3D" id="1.10.569.10">
    <property type="entry name" value="Aldehyde Ferredoxin Oxidoreductase Protein, subunit A, domain 2"/>
    <property type="match status" value="1"/>
</dbReference>
<comment type="similarity">
    <text evidence="2">Belongs to the AOR/FOR family.</text>
</comment>
<dbReference type="SUPFAM" id="SSF56228">
    <property type="entry name" value="Aldehyde ferredoxin oxidoreductase, N-terminal domain"/>
    <property type="match status" value="1"/>
</dbReference>
<keyword evidence="5" id="KW-0408">Iron</keyword>
<evidence type="ECO:0000256" key="6">
    <source>
        <dbReference type="ARBA" id="ARBA00023014"/>
    </source>
</evidence>
<dbReference type="Gene3D" id="3.60.9.10">
    <property type="entry name" value="Aldehyde ferredoxin oxidoreductase, N-terminal domain"/>
    <property type="match status" value="1"/>
</dbReference>
<dbReference type="GO" id="GO:0046872">
    <property type="term" value="F:metal ion binding"/>
    <property type="evidence" value="ECO:0007669"/>
    <property type="project" value="UniProtKB-KW"/>
</dbReference>
<evidence type="ECO:0000256" key="4">
    <source>
        <dbReference type="ARBA" id="ARBA00022723"/>
    </source>
</evidence>
<keyword evidence="4" id="KW-0479">Metal-binding</keyword>
<dbReference type="InterPro" id="IPR036503">
    <property type="entry name" value="Ald_Fedxn_OxRdtase_N_sf"/>
</dbReference>
<keyword evidence="6" id="KW-0411">Iron-sulfur</keyword>
<dbReference type="InterPro" id="IPR013984">
    <property type="entry name" value="Ald_Fedxn_OxRdtase_dom2"/>
</dbReference>
<proteinExistence type="inferred from homology"/>